<dbReference type="EMBL" id="JBEPAZ010000003">
    <property type="protein sequence ID" value="MER6427263.1"/>
    <property type="molecule type" value="Genomic_DNA"/>
</dbReference>
<feature type="region of interest" description="Disordered" evidence="1">
    <location>
        <begin position="1"/>
        <end position="30"/>
    </location>
</feature>
<evidence type="ECO:0000256" key="1">
    <source>
        <dbReference type="SAM" id="MobiDB-lite"/>
    </source>
</evidence>
<dbReference type="RefSeq" id="WP_352062927.1">
    <property type="nucleotide sequence ID" value="NZ_JBEPAZ010000003.1"/>
</dbReference>
<organism evidence="2 3">
    <name type="scientific">Streptomyces sp. 900105245</name>
    <dbReference type="NCBI Taxonomy" id="3154379"/>
    <lineage>
        <taxon>Bacteria</taxon>
        <taxon>Bacillati</taxon>
        <taxon>Actinomycetota</taxon>
        <taxon>Actinomycetes</taxon>
        <taxon>Kitasatosporales</taxon>
        <taxon>Streptomycetaceae</taxon>
        <taxon>Streptomyces</taxon>
    </lineage>
</organism>
<dbReference type="Proteomes" id="UP001470023">
    <property type="component" value="Unassembled WGS sequence"/>
</dbReference>
<keyword evidence="3" id="KW-1185">Reference proteome</keyword>
<protein>
    <submittedName>
        <fullName evidence="2">Uncharacterized protein</fullName>
    </submittedName>
</protein>
<reference evidence="2 3" key="1">
    <citation type="submission" date="2024-06" db="EMBL/GenBank/DDBJ databases">
        <title>The Natural Products Discovery Center: Release of the First 8490 Sequenced Strains for Exploring Actinobacteria Biosynthetic Diversity.</title>
        <authorList>
            <person name="Kalkreuter E."/>
            <person name="Kautsar S.A."/>
            <person name="Yang D."/>
            <person name="Bader C.D."/>
            <person name="Teijaro C.N."/>
            <person name="Fluegel L."/>
            <person name="Davis C.M."/>
            <person name="Simpson J.R."/>
            <person name="Lauterbach L."/>
            <person name="Steele A.D."/>
            <person name="Gui C."/>
            <person name="Meng S."/>
            <person name="Li G."/>
            <person name="Viehrig K."/>
            <person name="Ye F."/>
            <person name="Su P."/>
            <person name="Kiefer A.F."/>
            <person name="Nichols A."/>
            <person name="Cepeda A.J."/>
            <person name="Yan W."/>
            <person name="Fan B."/>
            <person name="Jiang Y."/>
            <person name="Adhikari A."/>
            <person name="Zheng C.-J."/>
            <person name="Schuster L."/>
            <person name="Cowan T.M."/>
            <person name="Smanski M.J."/>
            <person name="Chevrette M.G."/>
            <person name="De Carvalho L.P.S."/>
            <person name="Shen B."/>
        </authorList>
    </citation>
    <scope>NUCLEOTIDE SEQUENCE [LARGE SCALE GENOMIC DNA]</scope>
    <source>
        <strain evidence="2 3">NPDC001166</strain>
    </source>
</reference>
<sequence>MPRNHPGALRAPHGSFSARPRTAPPPPRVHGLSARTSLAVNRAEADVLHLRPGSVDRALRRCEGFLAAPGQSPLYPTEAYCASCPGCALDDVREAMSLLAQTLAALPPRPRSELSRLLAPLRRRYLARTLPDPFADRTLPWWHRRLAHGVEGW</sequence>
<gene>
    <name evidence="2" type="ORF">ABT272_05875</name>
</gene>
<name>A0ABV1U0I2_9ACTN</name>
<proteinExistence type="predicted"/>
<evidence type="ECO:0000313" key="3">
    <source>
        <dbReference type="Proteomes" id="UP001470023"/>
    </source>
</evidence>
<evidence type="ECO:0000313" key="2">
    <source>
        <dbReference type="EMBL" id="MER6427263.1"/>
    </source>
</evidence>
<comment type="caution">
    <text evidence="2">The sequence shown here is derived from an EMBL/GenBank/DDBJ whole genome shotgun (WGS) entry which is preliminary data.</text>
</comment>
<accession>A0ABV1U0I2</accession>